<name>A0A1W6YQC5_9BORD</name>
<reference evidence="2 3" key="1">
    <citation type="submission" date="2017-05" db="EMBL/GenBank/DDBJ databases">
        <title>Complete and WGS of Bordetella genogroups.</title>
        <authorList>
            <person name="Spilker T."/>
            <person name="LiPuma J."/>
        </authorList>
    </citation>
    <scope>NUCLEOTIDE SEQUENCE [LARGE SCALE GENOMIC DNA]</scope>
    <source>
        <strain evidence="2 3">AU19157</strain>
    </source>
</reference>
<dbReference type="PANTHER" id="PTHR40265:SF1">
    <property type="entry name" value="GLYOXALASE-LIKE DOMAIN-CONTAINING PROTEIN"/>
    <property type="match status" value="1"/>
</dbReference>
<protein>
    <recommendedName>
        <fullName evidence="1">Glyoxalase-like domain-containing protein</fullName>
    </recommendedName>
</protein>
<dbReference type="Pfam" id="PF13468">
    <property type="entry name" value="Glyoxalase_3"/>
    <property type="match status" value="1"/>
</dbReference>
<dbReference type="InterPro" id="IPR029068">
    <property type="entry name" value="Glyas_Bleomycin-R_OHBP_Dase"/>
</dbReference>
<dbReference type="PANTHER" id="PTHR40265">
    <property type="entry name" value="BLL2707 PROTEIN"/>
    <property type="match status" value="1"/>
</dbReference>
<dbReference type="STRING" id="1416806.CAL12_22360"/>
<feature type="domain" description="Glyoxalase-like" evidence="1">
    <location>
        <begin position="10"/>
        <end position="186"/>
    </location>
</feature>
<organism evidence="2 3">
    <name type="scientific">Bordetella genomosp. 8</name>
    <dbReference type="NCBI Taxonomy" id="1416806"/>
    <lineage>
        <taxon>Bacteria</taxon>
        <taxon>Pseudomonadati</taxon>
        <taxon>Pseudomonadota</taxon>
        <taxon>Betaproteobacteria</taxon>
        <taxon>Burkholderiales</taxon>
        <taxon>Alcaligenaceae</taxon>
        <taxon>Bordetella</taxon>
    </lineage>
</organism>
<dbReference type="AlphaFoldDB" id="A0A1W6YQC5"/>
<proteinExistence type="predicted"/>
<dbReference type="InterPro" id="IPR025870">
    <property type="entry name" value="Glyoxalase-like_dom"/>
</dbReference>
<dbReference type="SUPFAM" id="SSF54593">
    <property type="entry name" value="Glyoxalase/Bleomycin resistance protein/Dihydroxybiphenyl dioxygenase"/>
    <property type="match status" value="1"/>
</dbReference>
<evidence type="ECO:0000313" key="3">
    <source>
        <dbReference type="Proteomes" id="UP000194151"/>
    </source>
</evidence>
<dbReference type="RefSeq" id="WP_086066631.1">
    <property type="nucleotide sequence ID" value="NZ_CP021108.1"/>
</dbReference>
<dbReference type="OrthoDB" id="9812467at2"/>
<dbReference type="EMBL" id="CP021108">
    <property type="protein sequence ID" value="ARP83292.1"/>
    <property type="molecule type" value="Genomic_DNA"/>
</dbReference>
<sequence>MATGAGRTELDHAVIMVRDRLEQAAPHFERQGYTLSETEVHNLGSWNRLMVLEHSYVELLGWPPGKPPARKEIADSPLGLEALVLRTEDAEATYERLRAAGYAVNPVQVLTRPAQVGGKTMEARFHTVRFAEQPIPGIRLYFCRHLTPECVWQPALMQHANGARAVVEVRARAQDPAALAARFAEVADSTAHAAAGGAWLVPLGHARLRIEPAPAGQGTALDSLTLVDRDGRQSVLDTDFDKQA</sequence>
<evidence type="ECO:0000313" key="2">
    <source>
        <dbReference type="EMBL" id="ARP83292.1"/>
    </source>
</evidence>
<accession>A0A1W6YQC5</accession>
<gene>
    <name evidence="2" type="ORF">CAL12_22360</name>
</gene>
<dbReference type="Proteomes" id="UP000194151">
    <property type="component" value="Chromosome"/>
</dbReference>
<evidence type="ECO:0000259" key="1">
    <source>
        <dbReference type="Pfam" id="PF13468"/>
    </source>
</evidence>
<dbReference type="Gene3D" id="3.10.180.10">
    <property type="entry name" value="2,3-Dihydroxybiphenyl 1,2-Dioxygenase, domain 1"/>
    <property type="match status" value="1"/>
</dbReference>
<keyword evidence="3" id="KW-1185">Reference proteome</keyword>
<dbReference type="KEGG" id="bgv:CAL12_22360"/>